<gene>
    <name evidence="1" type="ORF">PORY_001733</name>
</gene>
<name>A0ACB7CDM4_9ASCO</name>
<keyword evidence="2" id="KW-1185">Reference proteome</keyword>
<proteinExistence type="predicted"/>
<reference evidence="1 2" key="1">
    <citation type="journal article" date="2021" name="Commun. Biol.">
        <title>Genomic insights into the host specific adaptation of the Pneumocystis genus.</title>
        <authorList>
            <person name="Cisse O.H."/>
            <person name="Ma L."/>
            <person name="Dekker J.P."/>
            <person name="Khil P.P."/>
            <person name="Youn J.-H."/>
            <person name="Brenchley J.M."/>
            <person name="Blair R."/>
            <person name="Pahar B."/>
            <person name="Chabe M."/>
            <person name="Van Rompay K.K.A."/>
            <person name="Keesler R."/>
            <person name="Sukura A."/>
            <person name="Hirsch V."/>
            <person name="Kutty G."/>
            <person name="Liu Y."/>
            <person name="Peng L."/>
            <person name="Chen J."/>
            <person name="Song J."/>
            <person name="Weissenbacher-Lang C."/>
            <person name="Xu J."/>
            <person name="Upham N.S."/>
            <person name="Stajich J.E."/>
            <person name="Cuomo C.A."/>
            <person name="Cushion M.T."/>
            <person name="Kovacs J.A."/>
        </authorList>
    </citation>
    <scope>NUCLEOTIDE SEQUENCE [LARGE SCALE GENOMIC DNA]</scope>
    <source>
        <strain evidence="1 2">RABM</strain>
    </source>
</reference>
<evidence type="ECO:0000313" key="1">
    <source>
        <dbReference type="EMBL" id="KAG4305058.1"/>
    </source>
</evidence>
<dbReference type="Proteomes" id="UP000768646">
    <property type="component" value="Unassembled WGS sequence"/>
</dbReference>
<protein>
    <submittedName>
        <fullName evidence="1">Uncharacterized protein</fullName>
    </submittedName>
</protein>
<comment type="caution">
    <text evidence="1">The sequence shown here is derived from an EMBL/GenBank/DDBJ whole genome shotgun (WGS) entry which is preliminary data.</text>
</comment>
<accession>A0ACB7CDM4</accession>
<organism evidence="1 2">
    <name type="scientific">Pneumocystis oryctolagi</name>
    <dbReference type="NCBI Taxonomy" id="42067"/>
    <lineage>
        <taxon>Eukaryota</taxon>
        <taxon>Fungi</taxon>
        <taxon>Dikarya</taxon>
        <taxon>Ascomycota</taxon>
        <taxon>Taphrinomycotina</taxon>
        <taxon>Pneumocystomycetes</taxon>
        <taxon>Pneumocystaceae</taxon>
        <taxon>Pneumocystis</taxon>
    </lineage>
</organism>
<sequence>MCSVSRVLPGTRVPSPAAHPLSPPSRSRPREMLKIRGSPAAHDTAGGAGSAPKIRARLSGQLPGQRPGGTKIRLRAYREPGLGYDSEASDREEHPHVEQQFILRMCEGEDLEYLRKAVEEKRIGRDADFSIKFKDGRRAVVFVNGHMYAARLVDLPCIVESSKTFDRKMIYKYVFVTRVLYVFSDVEKMLLVGERVENEECVTAGELKHADYVYPHGLTPPLRWVRKRRFQKRLSHKTIEMIEAEVTRLLSLDAMAESSTYEVIPASLVSREGSFSLDSESAFDTTKNLYKKADYYENADAMDMESEHYNEADEDYLADQLEQAMMEVDNREINQTSTKETETPQDDSGSDDNKESSEEIDEETRWATDHQRLLEDEIAELNATIASNLEKLKTTTNPILQKRFEDIVRKLRFELDLKQSQDDKKMQI</sequence>
<dbReference type="EMBL" id="JABTEG010000005">
    <property type="protein sequence ID" value="KAG4305058.1"/>
    <property type="molecule type" value="Genomic_DNA"/>
</dbReference>
<evidence type="ECO:0000313" key="2">
    <source>
        <dbReference type="Proteomes" id="UP000768646"/>
    </source>
</evidence>